<dbReference type="AlphaFoldDB" id="A0A8S1NFJ4"/>
<name>A0A8S1NFJ4_PARPR</name>
<feature type="compositionally biased region" description="Low complexity" evidence="1">
    <location>
        <begin position="19"/>
        <end position="30"/>
    </location>
</feature>
<dbReference type="InterPro" id="IPR003018">
    <property type="entry name" value="GAF"/>
</dbReference>
<feature type="region of interest" description="Disordered" evidence="1">
    <location>
        <begin position="89"/>
        <end position="129"/>
    </location>
</feature>
<dbReference type="SMART" id="SM00065">
    <property type="entry name" value="GAF"/>
    <property type="match status" value="1"/>
</dbReference>
<organism evidence="3 4">
    <name type="scientific">Paramecium primaurelia</name>
    <dbReference type="NCBI Taxonomy" id="5886"/>
    <lineage>
        <taxon>Eukaryota</taxon>
        <taxon>Sar</taxon>
        <taxon>Alveolata</taxon>
        <taxon>Ciliophora</taxon>
        <taxon>Intramacronucleata</taxon>
        <taxon>Oligohymenophorea</taxon>
        <taxon>Peniculida</taxon>
        <taxon>Parameciidae</taxon>
        <taxon>Paramecium</taxon>
    </lineage>
</organism>
<feature type="region of interest" description="Disordered" evidence="1">
    <location>
        <begin position="1"/>
        <end position="30"/>
    </location>
</feature>
<dbReference type="Proteomes" id="UP000688137">
    <property type="component" value="Unassembled WGS sequence"/>
</dbReference>
<evidence type="ECO:0000259" key="2">
    <source>
        <dbReference type="SMART" id="SM00065"/>
    </source>
</evidence>
<feature type="compositionally biased region" description="Basic and acidic residues" evidence="1">
    <location>
        <begin position="90"/>
        <end position="114"/>
    </location>
</feature>
<keyword evidence="4" id="KW-1185">Reference proteome</keyword>
<evidence type="ECO:0000313" key="3">
    <source>
        <dbReference type="EMBL" id="CAD8090059.1"/>
    </source>
</evidence>
<feature type="compositionally biased region" description="Polar residues" evidence="1">
    <location>
        <begin position="115"/>
        <end position="126"/>
    </location>
</feature>
<gene>
    <name evidence="3" type="ORF">PPRIM_AZ9-3.1.T0850077</name>
</gene>
<evidence type="ECO:0000313" key="4">
    <source>
        <dbReference type="Proteomes" id="UP000688137"/>
    </source>
</evidence>
<sequence length="554" mass="65204">MSFRISISPQRKRSSTGMPLSARSRRPSLNSSLNNVVEEIKNSMKQLNPQLQNLLNQLIKIAFDLEKQNTKFYNALQSCKASSIQNGDYIQKEPSSHHDRNKSKDSSPTKKDQSVKNIEMTSSSRLDPTPRQKFLIRRGSLDVDQQITKDQLRKISQEAIDQNFIYNLLDYKQSKLKSMTYKKLNQIFTLNEKDLYQYIQKLEYQEYLQYLYEPLKFIKDLSEKCILYIDKLKKIIKLTFEIQYCTPSQTFDNYQKLLLELFDCDRAQVYLYDQKFHLFWSKSQDCQQKTQYPFKGILGFVTKQGQLLNINDVYQDVRFDQEYDQNKQNKTKSMVACPIYVKDEIIGVIIISSTCQQFKKDDELLIQIISQIAATHFYQYIYQEYNSKTCEALQQILKLSLILQQSVDQKQFIILAQQILSKTYELKQVQIYFKDMQDQESLFTFIEQQRKKVPKTCGIIGYVYKTGQFYVSDSCYRDKQFNKLADIETNLSTITIPIKNEDKCMGVIQYIDTKGIDNIVGKQIRNYQLSNLDLIQTFAIMLSFVNSKLIIQKY</sequence>
<dbReference type="OMA" id="AATHFYQ"/>
<comment type="caution">
    <text evidence="3">The sequence shown here is derived from an EMBL/GenBank/DDBJ whole genome shotgun (WGS) entry which is preliminary data.</text>
</comment>
<reference evidence="3" key="1">
    <citation type="submission" date="2021-01" db="EMBL/GenBank/DDBJ databases">
        <authorList>
            <consortium name="Genoscope - CEA"/>
            <person name="William W."/>
        </authorList>
    </citation>
    <scope>NUCLEOTIDE SEQUENCE</scope>
</reference>
<evidence type="ECO:0000256" key="1">
    <source>
        <dbReference type="SAM" id="MobiDB-lite"/>
    </source>
</evidence>
<protein>
    <recommendedName>
        <fullName evidence="2">GAF domain-containing protein</fullName>
    </recommendedName>
</protein>
<feature type="domain" description="GAF" evidence="2">
    <location>
        <begin position="246"/>
        <end position="387"/>
    </location>
</feature>
<accession>A0A8S1NFJ4</accession>
<dbReference type="Pfam" id="PF01590">
    <property type="entry name" value="GAF"/>
    <property type="match status" value="1"/>
</dbReference>
<proteinExistence type="predicted"/>
<dbReference type="EMBL" id="CAJJDM010000088">
    <property type="protein sequence ID" value="CAD8090059.1"/>
    <property type="molecule type" value="Genomic_DNA"/>
</dbReference>